<evidence type="ECO:0000256" key="4">
    <source>
        <dbReference type="ARBA" id="ARBA00023163"/>
    </source>
</evidence>
<keyword evidence="3" id="KW-0238">DNA-binding</keyword>
<dbReference type="PANTHER" id="PTHR30363:SF4">
    <property type="entry name" value="GLYCEROL-3-PHOSPHATE REGULON REPRESSOR"/>
    <property type="match status" value="1"/>
</dbReference>
<evidence type="ECO:0000313" key="6">
    <source>
        <dbReference type="EMBL" id="KGA33750.1"/>
    </source>
</evidence>
<evidence type="ECO:0000256" key="3">
    <source>
        <dbReference type="ARBA" id="ARBA00023125"/>
    </source>
</evidence>
<dbReference type="Pfam" id="PF00455">
    <property type="entry name" value="DeoRC"/>
    <property type="match status" value="1"/>
</dbReference>
<dbReference type="PANTHER" id="PTHR30363">
    <property type="entry name" value="HTH-TYPE TRANSCRIPTIONAL REGULATOR SRLR-RELATED"/>
    <property type="match status" value="1"/>
</dbReference>
<dbReference type="InterPro" id="IPR014036">
    <property type="entry name" value="DeoR-like_C"/>
</dbReference>
<dbReference type="STRING" id="180957.B5S52_09740"/>
<dbReference type="SUPFAM" id="SSF46785">
    <property type="entry name" value="Winged helix' DNA-binding domain"/>
    <property type="match status" value="1"/>
</dbReference>
<evidence type="ECO:0000256" key="2">
    <source>
        <dbReference type="ARBA" id="ARBA00023015"/>
    </source>
</evidence>
<keyword evidence="4" id="KW-0804">Transcription</keyword>
<dbReference type="InterPro" id="IPR036390">
    <property type="entry name" value="WH_DNA-bd_sf"/>
</dbReference>
<dbReference type="EMBL" id="JQOD01000002">
    <property type="protein sequence ID" value="KGA33750.1"/>
    <property type="molecule type" value="Genomic_DNA"/>
</dbReference>
<dbReference type="SMART" id="SM00420">
    <property type="entry name" value="HTH_DEOR"/>
    <property type="match status" value="1"/>
</dbReference>
<evidence type="ECO:0000256" key="1">
    <source>
        <dbReference type="ARBA" id="ARBA00022491"/>
    </source>
</evidence>
<dbReference type="RefSeq" id="WP_039314434.1">
    <property type="nucleotide sequence ID" value="NZ_JACGFM010000001.1"/>
</dbReference>
<dbReference type="Proteomes" id="UP000029435">
    <property type="component" value="Unassembled WGS sequence"/>
</dbReference>
<reference evidence="6 7" key="1">
    <citation type="submission" date="2014-08" db="EMBL/GenBank/DDBJ databases">
        <title>Genome sequences of NCPPB Pectobacterium isolates.</title>
        <authorList>
            <person name="Glover R.H."/>
            <person name="Sapp M."/>
            <person name="Elphinstone J."/>
        </authorList>
    </citation>
    <scope>NUCLEOTIDE SEQUENCE [LARGE SCALE GENOMIC DNA]</scope>
    <source>
        <strain evidence="6 7">LMG 21372</strain>
    </source>
</reference>
<evidence type="ECO:0000313" key="7">
    <source>
        <dbReference type="Proteomes" id="UP000029435"/>
    </source>
</evidence>
<dbReference type="GO" id="GO:0003677">
    <property type="term" value="F:DNA binding"/>
    <property type="evidence" value="ECO:0007669"/>
    <property type="project" value="UniProtKB-KW"/>
</dbReference>
<proteinExistence type="predicted"/>
<feature type="domain" description="HTH deoR-type" evidence="5">
    <location>
        <begin position="8"/>
        <end position="63"/>
    </location>
</feature>
<sequence>MFDYTDFPEQRQSKIRQILSEEGKVVCAQLSRELNVSEHTIRRDLKELAQSGACKRVYGGAVSMPPEAIDFASRASIDAVQKDRIAQAVIPLIKPNGCVFFDTGTTNLAVAKQLPQGLKFTAVCNSPIIATELMQHQDVEVIFLGGRIQREVGGAIGIDTLRQLEKMYFDQCLLGGCAFDTNEGLTVFEYDDAEFKKCLVTRSSEVIVALTANKISALARYRVAACDEITTLVTDDEISLACQSALSEKNLELIIAR</sequence>
<organism evidence="6 7">
    <name type="scientific">Pectobacterium brasiliense</name>
    <dbReference type="NCBI Taxonomy" id="180957"/>
    <lineage>
        <taxon>Bacteria</taxon>
        <taxon>Pseudomonadati</taxon>
        <taxon>Pseudomonadota</taxon>
        <taxon>Gammaproteobacteria</taxon>
        <taxon>Enterobacterales</taxon>
        <taxon>Pectobacteriaceae</taxon>
        <taxon>Pectobacterium</taxon>
    </lineage>
</organism>
<gene>
    <name evidence="6" type="ORF">KU74_09680</name>
</gene>
<protein>
    <submittedName>
        <fullName evidence="6">Decarboxylase</fullName>
    </submittedName>
</protein>
<keyword evidence="2" id="KW-0805">Transcription regulation</keyword>
<dbReference type="PRINTS" id="PR00037">
    <property type="entry name" value="HTHLACR"/>
</dbReference>
<keyword evidence="1" id="KW-0678">Repressor</keyword>
<dbReference type="PROSITE" id="PS51000">
    <property type="entry name" value="HTH_DEOR_2"/>
    <property type="match status" value="1"/>
</dbReference>
<accession>A0A0M2F2A0</accession>
<dbReference type="GO" id="GO:0003700">
    <property type="term" value="F:DNA-binding transcription factor activity"/>
    <property type="evidence" value="ECO:0007669"/>
    <property type="project" value="InterPro"/>
</dbReference>
<comment type="caution">
    <text evidence="6">The sequence shown here is derived from an EMBL/GenBank/DDBJ whole genome shotgun (WGS) entry which is preliminary data.</text>
</comment>
<dbReference type="SUPFAM" id="SSF100950">
    <property type="entry name" value="NagB/RpiA/CoA transferase-like"/>
    <property type="match status" value="1"/>
</dbReference>
<dbReference type="PROSITE" id="PS00894">
    <property type="entry name" value="HTH_DEOR_1"/>
    <property type="match status" value="1"/>
</dbReference>
<dbReference type="InterPro" id="IPR036388">
    <property type="entry name" value="WH-like_DNA-bd_sf"/>
</dbReference>
<dbReference type="OrthoDB" id="9814815at2"/>
<dbReference type="InterPro" id="IPR018356">
    <property type="entry name" value="Tscrpt_reg_HTH_DeoR_CS"/>
</dbReference>
<dbReference type="Pfam" id="PF08220">
    <property type="entry name" value="HTH_DeoR"/>
    <property type="match status" value="1"/>
</dbReference>
<dbReference type="InterPro" id="IPR001034">
    <property type="entry name" value="DeoR_HTH"/>
</dbReference>
<dbReference type="AlphaFoldDB" id="A0A0M2F2A0"/>
<name>A0A0M2F2A0_9GAMM</name>
<dbReference type="InterPro" id="IPR050313">
    <property type="entry name" value="Carb_Metab_HTH_regulators"/>
</dbReference>
<dbReference type="SMART" id="SM01134">
    <property type="entry name" value="DeoRC"/>
    <property type="match status" value="1"/>
</dbReference>
<dbReference type="Gene3D" id="1.10.10.10">
    <property type="entry name" value="Winged helix-like DNA-binding domain superfamily/Winged helix DNA-binding domain"/>
    <property type="match status" value="1"/>
</dbReference>
<evidence type="ECO:0000259" key="5">
    <source>
        <dbReference type="PROSITE" id="PS51000"/>
    </source>
</evidence>
<dbReference type="InterPro" id="IPR037171">
    <property type="entry name" value="NagB/RpiA_transferase-like"/>
</dbReference>